<feature type="region of interest" description="Disordered" evidence="1">
    <location>
        <begin position="377"/>
        <end position="400"/>
    </location>
</feature>
<protein>
    <submittedName>
        <fullName evidence="4">Transglutaminase-like putative cysteine protease</fullName>
    </submittedName>
</protein>
<dbReference type="InterPro" id="IPR052901">
    <property type="entry name" value="Bact_TGase-like"/>
</dbReference>
<dbReference type="RefSeq" id="WP_165133959.1">
    <property type="nucleotide sequence ID" value="NZ_CP049253.1"/>
</dbReference>
<feature type="transmembrane region" description="Helical" evidence="2">
    <location>
        <begin position="151"/>
        <end position="172"/>
    </location>
</feature>
<feature type="domain" description="Transglutaminase-like" evidence="3">
    <location>
        <begin position="495"/>
        <end position="570"/>
    </location>
</feature>
<evidence type="ECO:0000256" key="2">
    <source>
        <dbReference type="SAM" id="Phobius"/>
    </source>
</evidence>
<keyword evidence="5" id="KW-1185">Reference proteome</keyword>
<dbReference type="PANTHER" id="PTHR42736:SF1">
    <property type="entry name" value="PROTEIN-GLUTAMINE GAMMA-GLUTAMYLTRANSFERASE"/>
    <property type="match status" value="1"/>
</dbReference>
<feature type="transmembrane region" description="Helical" evidence="2">
    <location>
        <begin position="42"/>
        <end position="62"/>
    </location>
</feature>
<dbReference type="Pfam" id="PF11992">
    <property type="entry name" value="TgpA_N"/>
    <property type="match status" value="1"/>
</dbReference>
<feature type="transmembrane region" description="Helical" evidence="2">
    <location>
        <begin position="643"/>
        <end position="663"/>
    </location>
</feature>
<sequence length="770" mass="80581">MSADQAQTAPRRQPPSVVLSIAVAVGVVAAVFPLTTLLSPSWVPGAVLAVTAIVGVGLLARFAERNGDLIALGAQMIVWTASLFVAYPGQVLGGLIPLPGSPWGLPSVFRGGIAQIVESVAPVDVGPALAFLLIAATGLIALAVDQLTGTARVPVVASLPLILIFVLPQLAVPRGSHLLHAVPLAVAIVTMIALGGMPRHRITGQSRRRVTAVTAGIAAVAIIAAFVIAPRLPFVSGDSPAFFARGSSVDVSLDLGDDLRRNTNVEVMRVRTEGGAAPYLRLATHTAFEGGRWHLDDGPLESLAQGFGAVSTTGEVGEVELSSQITHVEIVDLDAARLPVPANALSVSGASAGWQGQIDNRTVRGDGLSSRDEVYSVHASSPQPTLEQAQASPWPAMSPSGDPVTNGLVSEDTLSLDGLAPDHPIALAAYEAIGLDADVMTGSAGNRAAALASISPYDALVALEQWFRSDAFTYSLSTPLEGGFDSSSVDAMEAFLEVREGYCVHFASTFAIMARSLGIPTRVAVGYLPGAVTDRVIDGNVETTVESDQLHAWPEVYLVGIGWTAFDPTPGVANAQGQITDSDNGAAPEPAEPEPEEEQPQPEETPAEDEPAESNEDETSGPEEDTVADDDTAATWSVPWRTIIVIALAILLLALPAGVRLGIRVSHVRRARRGDIGAAWRELRNSAIDAYVIVTATDSPRAFGERLTTAGAPEEAVSALVTSIEHASFASHHVVLEDLSGPLTDVRKGIRRPGMRGVIDAMLPRSLRRR</sequence>
<evidence type="ECO:0000313" key="4">
    <source>
        <dbReference type="EMBL" id="MBP2437444.1"/>
    </source>
</evidence>
<feature type="compositionally biased region" description="Polar residues" evidence="1">
    <location>
        <begin position="378"/>
        <end position="391"/>
    </location>
</feature>
<feature type="transmembrane region" description="Helical" evidence="2">
    <location>
        <begin position="210"/>
        <end position="229"/>
    </location>
</feature>
<keyword evidence="2" id="KW-1133">Transmembrane helix</keyword>
<reference evidence="4 5" key="1">
    <citation type="submission" date="2021-03" db="EMBL/GenBank/DDBJ databases">
        <title>Sequencing the genomes of 1000 actinobacteria strains.</title>
        <authorList>
            <person name="Klenk H.-P."/>
        </authorList>
    </citation>
    <scope>NUCLEOTIDE SEQUENCE [LARGE SCALE GENOMIC DNA]</scope>
    <source>
        <strain evidence="4 5">DSM 24221</strain>
    </source>
</reference>
<comment type="caution">
    <text evidence="4">The sequence shown here is derived from an EMBL/GenBank/DDBJ whole genome shotgun (WGS) entry which is preliminary data.</text>
</comment>
<dbReference type="Proteomes" id="UP001519362">
    <property type="component" value="Unassembled WGS sequence"/>
</dbReference>
<feature type="region of interest" description="Disordered" evidence="1">
    <location>
        <begin position="570"/>
        <end position="633"/>
    </location>
</feature>
<dbReference type="Pfam" id="PF01841">
    <property type="entry name" value="Transglut_core"/>
    <property type="match status" value="1"/>
</dbReference>
<proteinExistence type="predicted"/>
<dbReference type="Gene3D" id="3.10.620.30">
    <property type="match status" value="1"/>
</dbReference>
<dbReference type="SMART" id="SM00460">
    <property type="entry name" value="TGc"/>
    <property type="match status" value="1"/>
</dbReference>
<evidence type="ECO:0000256" key="1">
    <source>
        <dbReference type="SAM" id="MobiDB-lite"/>
    </source>
</evidence>
<accession>A0ABS4ZJH6</accession>
<feature type="transmembrane region" description="Helical" evidence="2">
    <location>
        <begin position="69"/>
        <end position="87"/>
    </location>
</feature>
<gene>
    <name evidence="4" type="ORF">JOF34_002030</name>
</gene>
<feature type="transmembrane region" description="Helical" evidence="2">
    <location>
        <begin position="125"/>
        <end position="144"/>
    </location>
</feature>
<dbReference type="EMBL" id="JAGIOL010000001">
    <property type="protein sequence ID" value="MBP2437444.1"/>
    <property type="molecule type" value="Genomic_DNA"/>
</dbReference>
<dbReference type="SUPFAM" id="SSF54001">
    <property type="entry name" value="Cysteine proteinases"/>
    <property type="match status" value="1"/>
</dbReference>
<dbReference type="InterPro" id="IPR021878">
    <property type="entry name" value="TgpA_N"/>
</dbReference>
<feature type="transmembrane region" description="Helical" evidence="2">
    <location>
        <begin position="178"/>
        <end position="198"/>
    </location>
</feature>
<dbReference type="InterPro" id="IPR002931">
    <property type="entry name" value="Transglutaminase-like"/>
</dbReference>
<keyword evidence="2" id="KW-0472">Membrane</keyword>
<dbReference type="InterPro" id="IPR038765">
    <property type="entry name" value="Papain-like_cys_pep_sf"/>
</dbReference>
<name>A0ABS4ZJH6_9MICO</name>
<feature type="compositionally biased region" description="Acidic residues" evidence="1">
    <location>
        <begin position="591"/>
        <end position="632"/>
    </location>
</feature>
<keyword evidence="2" id="KW-0812">Transmembrane</keyword>
<dbReference type="PANTHER" id="PTHR42736">
    <property type="entry name" value="PROTEIN-GLUTAMINE GAMMA-GLUTAMYLTRANSFERASE"/>
    <property type="match status" value="1"/>
</dbReference>
<feature type="transmembrane region" description="Helical" evidence="2">
    <location>
        <begin position="17"/>
        <end position="36"/>
    </location>
</feature>
<evidence type="ECO:0000259" key="3">
    <source>
        <dbReference type="SMART" id="SM00460"/>
    </source>
</evidence>
<organism evidence="4 5">
    <name type="scientific">Microbacterium amylolyticum</name>
    <dbReference type="NCBI Taxonomy" id="936337"/>
    <lineage>
        <taxon>Bacteria</taxon>
        <taxon>Bacillati</taxon>
        <taxon>Actinomycetota</taxon>
        <taxon>Actinomycetes</taxon>
        <taxon>Micrococcales</taxon>
        <taxon>Microbacteriaceae</taxon>
        <taxon>Microbacterium</taxon>
    </lineage>
</organism>
<evidence type="ECO:0000313" key="5">
    <source>
        <dbReference type="Proteomes" id="UP001519362"/>
    </source>
</evidence>